<evidence type="ECO:0000313" key="2">
    <source>
        <dbReference type="Proteomes" id="UP001607303"/>
    </source>
</evidence>
<comment type="caution">
    <text evidence="1">The sequence shown here is derived from an EMBL/GenBank/DDBJ whole genome shotgun (WGS) entry which is preliminary data.</text>
</comment>
<dbReference type="Proteomes" id="UP001607303">
    <property type="component" value="Unassembled WGS sequence"/>
</dbReference>
<sequence length="67" mass="7872">MLEKKYVSKLSKSKEIQCEYSDIRIVLFLTKRKTLQGNKTNSVLELLRTVKEEEKGHDPSSKKLYIK</sequence>
<dbReference type="AlphaFoldDB" id="A0ABD2C297"/>
<keyword evidence="2" id="KW-1185">Reference proteome</keyword>
<dbReference type="EMBL" id="JAYRBN010000061">
    <property type="protein sequence ID" value="KAL2739161.1"/>
    <property type="molecule type" value="Genomic_DNA"/>
</dbReference>
<reference evidence="1 2" key="1">
    <citation type="journal article" date="2024" name="Ann. Entomol. Soc. Am.">
        <title>Genomic analyses of the southern and eastern yellowjacket wasps (Hymenoptera: Vespidae) reveal evolutionary signatures of social life.</title>
        <authorList>
            <person name="Catto M.A."/>
            <person name="Caine P.B."/>
            <person name="Orr S.E."/>
            <person name="Hunt B.G."/>
            <person name="Goodisman M.A.D."/>
        </authorList>
    </citation>
    <scope>NUCLEOTIDE SEQUENCE [LARGE SCALE GENOMIC DNA]</scope>
    <source>
        <strain evidence="1">232</strain>
        <tissue evidence="1">Head and thorax</tissue>
    </source>
</reference>
<proteinExistence type="predicted"/>
<organism evidence="1 2">
    <name type="scientific">Vespula maculifrons</name>
    <name type="common">Eastern yellow jacket</name>
    <name type="synonym">Wasp</name>
    <dbReference type="NCBI Taxonomy" id="7453"/>
    <lineage>
        <taxon>Eukaryota</taxon>
        <taxon>Metazoa</taxon>
        <taxon>Ecdysozoa</taxon>
        <taxon>Arthropoda</taxon>
        <taxon>Hexapoda</taxon>
        <taxon>Insecta</taxon>
        <taxon>Pterygota</taxon>
        <taxon>Neoptera</taxon>
        <taxon>Endopterygota</taxon>
        <taxon>Hymenoptera</taxon>
        <taxon>Apocrita</taxon>
        <taxon>Aculeata</taxon>
        <taxon>Vespoidea</taxon>
        <taxon>Vespidae</taxon>
        <taxon>Vespinae</taxon>
        <taxon>Vespula</taxon>
    </lineage>
</organism>
<name>A0ABD2C297_VESMC</name>
<accession>A0ABD2C297</accession>
<gene>
    <name evidence="1" type="ORF">V1477_010550</name>
</gene>
<protein>
    <submittedName>
        <fullName evidence="1">Uncharacterized protein</fullName>
    </submittedName>
</protein>
<evidence type="ECO:0000313" key="1">
    <source>
        <dbReference type="EMBL" id="KAL2739161.1"/>
    </source>
</evidence>